<evidence type="ECO:0000313" key="1">
    <source>
        <dbReference type="EnsemblPlants" id="Bo6g010530.1"/>
    </source>
</evidence>
<dbReference type="EnsemblPlants" id="Bo6g010530.1">
    <property type="protein sequence ID" value="Bo6g010530.1"/>
    <property type="gene ID" value="Bo6g010530"/>
</dbReference>
<dbReference type="Proteomes" id="UP000032141">
    <property type="component" value="Chromosome C6"/>
</dbReference>
<reference evidence="1 2" key="1">
    <citation type="journal article" date="2014" name="Genome Biol.">
        <title>Transcriptome and methylome profiling reveals relics of genome dominance in the mesopolyploid Brassica oleracea.</title>
        <authorList>
            <person name="Parkin I.A."/>
            <person name="Koh C."/>
            <person name="Tang H."/>
            <person name="Robinson S.J."/>
            <person name="Kagale S."/>
            <person name="Clarke W.E."/>
            <person name="Town C.D."/>
            <person name="Nixon J."/>
            <person name="Krishnakumar V."/>
            <person name="Bidwell S.L."/>
            <person name="Denoeud F."/>
            <person name="Belcram H."/>
            <person name="Links M.G."/>
            <person name="Just J."/>
            <person name="Clarke C."/>
            <person name="Bender T."/>
            <person name="Huebert T."/>
            <person name="Mason A.S."/>
            <person name="Pires J.C."/>
            <person name="Barker G."/>
            <person name="Moore J."/>
            <person name="Walley P.G."/>
            <person name="Manoli S."/>
            <person name="Batley J."/>
            <person name="Edwards D."/>
            <person name="Nelson M.N."/>
            <person name="Wang X."/>
            <person name="Paterson A.H."/>
            <person name="King G."/>
            <person name="Bancroft I."/>
            <person name="Chalhoub B."/>
            <person name="Sharpe A.G."/>
        </authorList>
    </citation>
    <scope>NUCLEOTIDE SEQUENCE</scope>
    <source>
        <strain evidence="1 2">cv. TO1000</strain>
    </source>
</reference>
<reference evidence="1" key="2">
    <citation type="submission" date="2015-03" db="UniProtKB">
        <authorList>
            <consortium name="EnsemblPlants"/>
        </authorList>
    </citation>
    <scope>IDENTIFICATION</scope>
</reference>
<protein>
    <submittedName>
        <fullName evidence="1">Uncharacterized protein</fullName>
    </submittedName>
</protein>
<dbReference type="AlphaFoldDB" id="A0A0D3CNZ0"/>
<dbReference type="Gramene" id="Bo6g010530.1">
    <property type="protein sequence ID" value="Bo6g010530.1"/>
    <property type="gene ID" value="Bo6g010530"/>
</dbReference>
<accession>A0A0D3CNZ0</accession>
<sequence length="50" mass="6165">MQERERESSCSERWNCRSAMRLRKEQQLMWLQPWNLTKQTMEMATMLITS</sequence>
<dbReference type="HOGENOM" id="CLU_3127142_0_0_1"/>
<evidence type="ECO:0000313" key="2">
    <source>
        <dbReference type="Proteomes" id="UP000032141"/>
    </source>
</evidence>
<keyword evidence="2" id="KW-1185">Reference proteome</keyword>
<name>A0A0D3CNZ0_BRAOL</name>
<organism evidence="1 2">
    <name type="scientific">Brassica oleracea var. oleracea</name>
    <dbReference type="NCBI Taxonomy" id="109376"/>
    <lineage>
        <taxon>Eukaryota</taxon>
        <taxon>Viridiplantae</taxon>
        <taxon>Streptophyta</taxon>
        <taxon>Embryophyta</taxon>
        <taxon>Tracheophyta</taxon>
        <taxon>Spermatophyta</taxon>
        <taxon>Magnoliopsida</taxon>
        <taxon>eudicotyledons</taxon>
        <taxon>Gunneridae</taxon>
        <taxon>Pentapetalae</taxon>
        <taxon>rosids</taxon>
        <taxon>malvids</taxon>
        <taxon>Brassicales</taxon>
        <taxon>Brassicaceae</taxon>
        <taxon>Brassiceae</taxon>
        <taxon>Brassica</taxon>
    </lineage>
</organism>
<proteinExistence type="predicted"/>